<evidence type="ECO:0000313" key="8">
    <source>
        <dbReference type="Proteomes" id="UP001597296"/>
    </source>
</evidence>
<evidence type="ECO:0000256" key="1">
    <source>
        <dbReference type="ARBA" id="ARBA00004651"/>
    </source>
</evidence>
<keyword evidence="5 6" id="KW-0472">Membrane</keyword>
<evidence type="ECO:0000256" key="3">
    <source>
        <dbReference type="ARBA" id="ARBA00022692"/>
    </source>
</evidence>
<evidence type="ECO:0000313" key="7">
    <source>
        <dbReference type="EMBL" id="MFD2234309.1"/>
    </source>
</evidence>
<keyword evidence="4 6" id="KW-1133">Transmembrane helix</keyword>
<feature type="transmembrane region" description="Helical" evidence="6">
    <location>
        <begin position="36"/>
        <end position="61"/>
    </location>
</feature>
<dbReference type="Pfam" id="PF03706">
    <property type="entry name" value="LPG_synthase_TM"/>
    <property type="match status" value="1"/>
</dbReference>
<dbReference type="Proteomes" id="UP001597296">
    <property type="component" value="Unassembled WGS sequence"/>
</dbReference>
<keyword evidence="8" id="KW-1185">Reference proteome</keyword>
<evidence type="ECO:0000256" key="2">
    <source>
        <dbReference type="ARBA" id="ARBA00022475"/>
    </source>
</evidence>
<dbReference type="PANTHER" id="PTHR39087:SF2">
    <property type="entry name" value="UPF0104 MEMBRANE PROTEIN MJ1595"/>
    <property type="match status" value="1"/>
</dbReference>
<dbReference type="InterPro" id="IPR022791">
    <property type="entry name" value="L-PG_synthase/AglD"/>
</dbReference>
<organism evidence="7 8">
    <name type="scientific">Phaeospirillum tilakii</name>
    <dbReference type="NCBI Taxonomy" id="741673"/>
    <lineage>
        <taxon>Bacteria</taxon>
        <taxon>Pseudomonadati</taxon>
        <taxon>Pseudomonadota</taxon>
        <taxon>Alphaproteobacteria</taxon>
        <taxon>Rhodospirillales</taxon>
        <taxon>Rhodospirillaceae</taxon>
        <taxon>Phaeospirillum</taxon>
    </lineage>
</organism>
<reference evidence="8" key="1">
    <citation type="journal article" date="2019" name="Int. J. Syst. Evol. Microbiol.">
        <title>The Global Catalogue of Microorganisms (GCM) 10K type strain sequencing project: providing services to taxonomists for standard genome sequencing and annotation.</title>
        <authorList>
            <consortium name="The Broad Institute Genomics Platform"/>
            <consortium name="The Broad Institute Genome Sequencing Center for Infectious Disease"/>
            <person name="Wu L."/>
            <person name="Ma J."/>
        </authorList>
    </citation>
    <scope>NUCLEOTIDE SEQUENCE [LARGE SCALE GENOMIC DNA]</scope>
    <source>
        <strain evidence="8">KCTC 15012</strain>
    </source>
</reference>
<gene>
    <name evidence="7" type="ORF">ACFSNB_10885</name>
</gene>
<dbReference type="NCBIfam" id="TIGR03476">
    <property type="entry name" value="HpnL"/>
    <property type="match status" value="1"/>
</dbReference>
<dbReference type="PANTHER" id="PTHR39087">
    <property type="entry name" value="UPF0104 MEMBRANE PROTEIN MJ1595"/>
    <property type="match status" value="1"/>
</dbReference>
<evidence type="ECO:0000256" key="4">
    <source>
        <dbReference type="ARBA" id="ARBA00022989"/>
    </source>
</evidence>
<comment type="caution">
    <text evidence="7">The sequence shown here is derived from an EMBL/GenBank/DDBJ whole genome shotgun (WGS) entry which is preliminary data.</text>
</comment>
<feature type="transmembrane region" description="Helical" evidence="6">
    <location>
        <begin position="246"/>
        <end position="267"/>
    </location>
</feature>
<evidence type="ECO:0000256" key="6">
    <source>
        <dbReference type="SAM" id="Phobius"/>
    </source>
</evidence>
<comment type="subcellular location">
    <subcellularLocation>
        <location evidence="1">Cell membrane</location>
        <topology evidence="1">Multi-pass membrane protein</topology>
    </subcellularLocation>
</comment>
<feature type="transmembrane region" description="Helical" evidence="6">
    <location>
        <begin position="216"/>
        <end position="234"/>
    </location>
</feature>
<proteinExistence type="predicted"/>
<keyword evidence="2" id="KW-1003">Cell membrane</keyword>
<keyword evidence="3 6" id="KW-0812">Transmembrane</keyword>
<feature type="transmembrane region" description="Helical" evidence="6">
    <location>
        <begin position="111"/>
        <end position="141"/>
    </location>
</feature>
<dbReference type="EMBL" id="JBHUIY010000019">
    <property type="protein sequence ID" value="MFD2234309.1"/>
    <property type="molecule type" value="Genomic_DNA"/>
</dbReference>
<feature type="transmembrane region" description="Helical" evidence="6">
    <location>
        <begin position="147"/>
        <end position="168"/>
    </location>
</feature>
<protein>
    <submittedName>
        <fullName evidence="7">Lysylphosphatidylglycerol synthase domain-containing protein</fullName>
    </submittedName>
</protein>
<accession>A0ABW5CAK3</accession>
<sequence>MKSGAWRLVLIAVILGIAWWLRDGFGDVGGALDKAGWSGVLILTAFHLLPMTLCGLSWAALQVGEPRLKLWVFVMGRWIRDGVGEMAGFIPLSGEMAGIRHLTRFGVRAPVAGAGVVVDITAEAAGQFLFSLAGVAMWAWLYPHSDVTRWGVIALLVAMPVLAGMVLVQRSWFVHFLETLPSRLMPKSWDAPDLEQGVLASINDIYRQRIRVLRSVGWHLAAWLAGAAEAWVGLHLLGVPLSLAEVLAMESIIFAIRSVAFIVPGAIGLQEGGYMLFGSMLGLPTEVALALSLLKRGRELLLGLSALLAWHFIEGATARARDKA</sequence>
<name>A0ABW5CAK3_9PROT</name>
<dbReference type="RefSeq" id="WP_377316397.1">
    <property type="nucleotide sequence ID" value="NZ_JBHUIY010000019.1"/>
</dbReference>
<evidence type="ECO:0000256" key="5">
    <source>
        <dbReference type="ARBA" id="ARBA00023136"/>
    </source>
</evidence>